<dbReference type="PROSITE" id="PS50157">
    <property type="entry name" value="ZINC_FINGER_C2H2_2"/>
    <property type="match status" value="13"/>
</dbReference>
<evidence type="ECO:0000256" key="2">
    <source>
        <dbReference type="ARBA" id="ARBA00022737"/>
    </source>
</evidence>
<protein>
    <recommendedName>
        <fullName evidence="7">C2H2-type domain-containing protein</fullName>
    </recommendedName>
</protein>
<keyword evidence="4" id="KW-0862">Zinc</keyword>
<evidence type="ECO:0000256" key="6">
    <source>
        <dbReference type="SAM" id="MobiDB-lite"/>
    </source>
</evidence>
<feature type="domain" description="C2H2-type" evidence="7">
    <location>
        <begin position="384"/>
        <end position="411"/>
    </location>
</feature>
<dbReference type="FunFam" id="3.30.160.60:FF:000303">
    <property type="entry name" value="Zinc finger protein 41"/>
    <property type="match status" value="1"/>
</dbReference>
<dbReference type="SMART" id="SM00355">
    <property type="entry name" value="ZnF_C2H2"/>
    <property type="match status" value="14"/>
</dbReference>
<reference evidence="8 9" key="1">
    <citation type="submission" date="2023-11" db="EMBL/GenBank/DDBJ databases">
        <title>Halocaridina rubra genome assembly.</title>
        <authorList>
            <person name="Smith C."/>
        </authorList>
    </citation>
    <scope>NUCLEOTIDE SEQUENCE [LARGE SCALE GENOMIC DNA]</scope>
    <source>
        <strain evidence="8">EP-1</strain>
        <tissue evidence="8">Whole</tissue>
    </source>
</reference>
<feature type="domain" description="C2H2-type" evidence="7">
    <location>
        <begin position="356"/>
        <end position="383"/>
    </location>
</feature>
<feature type="domain" description="C2H2-type" evidence="7">
    <location>
        <begin position="244"/>
        <end position="271"/>
    </location>
</feature>
<comment type="caution">
    <text evidence="8">The sequence shown here is derived from an EMBL/GenBank/DDBJ whole genome shotgun (WGS) entry which is preliminary data.</text>
</comment>
<dbReference type="FunFam" id="3.30.160.60:FF:000100">
    <property type="entry name" value="Zinc finger 45-like"/>
    <property type="match status" value="1"/>
</dbReference>
<dbReference type="InterPro" id="IPR013087">
    <property type="entry name" value="Znf_C2H2_type"/>
</dbReference>
<evidence type="ECO:0000256" key="4">
    <source>
        <dbReference type="ARBA" id="ARBA00022833"/>
    </source>
</evidence>
<evidence type="ECO:0000313" key="8">
    <source>
        <dbReference type="EMBL" id="KAK7075927.1"/>
    </source>
</evidence>
<keyword evidence="2" id="KW-0677">Repeat</keyword>
<dbReference type="Proteomes" id="UP001381693">
    <property type="component" value="Unassembled WGS sequence"/>
</dbReference>
<dbReference type="GO" id="GO:0000981">
    <property type="term" value="F:DNA-binding transcription factor activity, RNA polymerase II-specific"/>
    <property type="evidence" value="ECO:0007669"/>
    <property type="project" value="TreeGrafter"/>
</dbReference>
<dbReference type="FunFam" id="3.30.160.60:FF:000688">
    <property type="entry name" value="zinc finger protein 197 isoform X1"/>
    <property type="match status" value="1"/>
</dbReference>
<feature type="domain" description="C2H2-type" evidence="7">
    <location>
        <begin position="439"/>
        <end position="466"/>
    </location>
</feature>
<evidence type="ECO:0000256" key="3">
    <source>
        <dbReference type="ARBA" id="ARBA00022771"/>
    </source>
</evidence>
<feature type="region of interest" description="Disordered" evidence="6">
    <location>
        <begin position="700"/>
        <end position="742"/>
    </location>
</feature>
<organism evidence="8 9">
    <name type="scientific">Halocaridina rubra</name>
    <name type="common">Hawaiian red shrimp</name>
    <dbReference type="NCBI Taxonomy" id="373956"/>
    <lineage>
        <taxon>Eukaryota</taxon>
        <taxon>Metazoa</taxon>
        <taxon>Ecdysozoa</taxon>
        <taxon>Arthropoda</taxon>
        <taxon>Crustacea</taxon>
        <taxon>Multicrustacea</taxon>
        <taxon>Malacostraca</taxon>
        <taxon>Eumalacostraca</taxon>
        <taxon>Eucarida</taxon>
        <taxon>Decapoda</taxon>
        <taxon>Pleocyemata</taxon>
        <taxon>Caridea</taxon>
        <taxon>Atyoidea</taxon>
        <taxon>Atyidae</taxon>
        <taxon>Halocaridina</taxon>
    </lineage>
</organism>
<feature type="domain" description="C2H2-type" evidence="7">
    <location>
        <begin position="188"/>
        <end position="215"/>
    </location>
</feature>
<dbReference type="Gene3D" id="3.30.160.60">
    <property type="entry name" value="Classic Zinc Finger"/>
    <property type="match status" value="9"/>
</dbReference>
<feature type="domain" description="C2H2-type" evidence="7">
    <location>
        <begin position="216"/>
        <end position="243"/>
    </location>
</feature>
<feature type="domain" description="C2H2-type" evidence="7">
    <location>
        <begin position="484"/>
        <end position="507"/>
    </location>
</feature>
<keyword evidence="3 5" id="KW-0863">Zinc-finger</keyword>
<dbReference type="AlphaFoldDB" id="A0AAN8X1F9"/>
<evidence type="ECO:0000313" key="9">
    <source>
        <dbReference type="Proteomes" id="UP001381693"/>
    </source>
</evidence>
<dbReference type="SUPFAM" id="SSF57667">
    <property type="entry name" value="beta-beta-alpha zinc fingers"/>
    <property type="match status" value="6"/>
</dbReference>
<dbReference type="GO" id="GO:0005634">
    <property type="term" value="C:nucleus"/>
    <property type="evidence" value="ECO:0007669"/>
    <property type="project" value="TreeGrafter"/>
</dbReference>
<dbReference type="GO" id="GO:0008270">
    <property type="term" value="F:zinc ion binding"/>
    <property type="evidence" value="ECO:0007669"/>
    <property type="project" value="UniProtKB-KW"/>
</dbReference>
<dbReference type="FunFam" id="3.30.160.60:FF:000110">
    <property type="entry name" value="Zinc finger protein-like"/>
    <property type="match status" value="2"/>
</dbReference>
<feature type="domain" description="C2H2-type" evidence="7">
    <location>
        <begin position="328"/>
        <end position="355"/>
    </location>
</feature>
<dbReference type="EMBL" id="JAXCGZ010009985">
    <property type="protein sequence ID" value="KAK7075927.1"/>
    <property type="molecule type" value="Genomic_DNA"/>
</dbReference>
<name>A0AAN8X1F9_HALRR</name>
<sequence>MASEKKERGRSACLHIQIFSAIPFKKKHLEADFKRLLLFFVQKFDLSCLRSERNHWNKRRNILCFAYFSCQMNRFSKHKKMNSNPSSRPSSQLVYTAVDDSMSVTEIICEYGDSDEAVSETVCEMEGTDLAQAHIYIEDPQSDGNARDPITNKEDTLNSNHTFKQEELYIDNADSPAFHEIFADDKKFKCGVCCQQFDDLQTISRHMELHSGEKKYECAECGKQFKNINNVMRHMVVHSGERKFTCPVCHKPFSQVGNLKRHLLTHSGEKRFPCKFCGRGFTQMNNLIRHQVIHSGQKNYECPLCHRLFNQISNLNRHMLIHKGIKMYKCEICGKAFSQLTNLQKHKERHTRGRKYVCIECGEGFDHKLLFNKHIVNHFGKPRYECKVCGRVVTQKSTLNQHMLLHFEEKQYSCQKCSKTYAQKGSLTKHMEAHNNIRHHCKVCNRYFYDEKGLWKHEASHTDKAKTIAGTSDKETKLTDYDLQFCDLCGKSFILKRSLRRHMVKEHNKVIEMKKTVTQGRYICGLCDKVFVHRKSLKKHSLKKHGVTIENNGSARAAMQSAKENEDTESAKENDAGLKTRVIASTVFTKADIADALLNIKQENVIEAAATLEDGESNNEDWQDFTYINVKEEHNPEEIMEASVHLCKICGRGYYLVNNLRKHLAQKHGVFSEELRDVLRETNSKSETIILSGTEQPGYLVSSESKTKSEKDKVDNSPTSIGDTSRIKTYRERKRRSGSTAANNCETCGDEFESSIELLLHMLKHSKEKKNDLLNVVNEVSQEFQGIKKLGADLTVVTKGLSSCFPSNRKKKRSSNKSIYLINKKSQEKTFLKSKSNDCTDKCNVESIVLEEGKEEKQKIIEIHAVVDDDEETEDEEVKEGADSDDEELVLRLEL</sequence>
<dbReference type="FunFam" id="3.30.160.60:FF:000096">
    <property type="entry name" value="Zinc finger and BTB domain-containing protein 18 isoform 1"/>
    <property type="match status" value="1"/>
</dbReference>
<feature type="domain" description="C2H2-type" evidence="7">
    <location>
        <begin position="412"/>
        <end position="439"/>
    </location>
</feature>
<proteinExistence type="predicted"/>
<dbReference type="PROSITE" id="PS00028">
    <property type="entry name" value="ZINC_FINGER_C2H2_1"/>
    <property type="match status" value="14"/>
</dbReference>
<feature type="compositionally biased region" description="Basic and acidic residues" evidence="6">
    <location>
        <begin position="705"/>
        <end position="715"/>
    </location>
</feature>
<dbReference type="Pfam" id="PF00096">
    <property type="entry name" value="zf-C2H2"/>
    <property type="match status" value="9"/>
</dbReference>
<keyword evidence="9" id="KW-1185">Reference proteome</keyword>
<evidence type="ECO:0000256" key="5">
    <source>
        <dbReference type="PROSITE-ProRule" id="PRU00042"/>
    </source>
</evidence>
<evidence type="ECO:0000256" key="1">
    <source>
        <dbReference type="ARBA" id="ARBA00022723"/>
    </source>
</evidence>
<accession>A0AAN8X1F9</accession>
<dbReference type="InterPro" id="IPR036236">
    <property type="entry name" value="Znf_C2H2_sf"/>
</dbReference>
<feature type="domain" description="C2H2-type" evidence="7">
    <location>
        <begin position="743"/>
        <end position="770"/>
    </location>
</feature>
<dbReference type="PANTHER" id="PTHR24408:SF34">
    <property type="entry name" value="ZINC FINGER PROTEIN 672-RELATED"/>
    <property type="match status" value="1"/>
</dbReference>
<gene>
    <name evidence="8" type="ORF">SK128_025577</name>
</gene>
<feature type="domain" description="C2H2-type" evidence="7">
    <location>
        <begin position="300"/>
        <end position="327"/>
    </location>
</feature>
<feature type="domain" description="C2H2-type" evidence="7">
    <location>
        <begin position="522"/>
        <end position="545"/>
    </location>
</feature>
<dbReference type="PANTHER" id="PTHR24408">
    <property type="entry name" value="ZINC FINGER PROTEIN"/>
    <property type="match status" value="1"/>
</dbReference>
<keyword evidence="1" id="KW-0479">Metal-binding</keyword>
<dbReference type="GO" id="GO:1990837">
    <property type="term" value="F:sequence-specific double-stranded DNA binding"/>
    <property type="evidence" value="ECO:0007669"/>
    <property type="project" value="UniProtKB-ARBA"/>
</dbReference>
<feature type="domain" description="C2H2-type" evidence="7">
    <location>
        <begin position="272"/>
        <end position="299"/>
    </location>
</feature>
<evidence type="ECO:0000259" key="7">
    <source>
        <dbReference type="PROSITE" id="PS50157"/>
    </source>
</evidence>